<dbReference type="Pfam" id="PF13365">
    <property type="entry name" value="Trypsin_2"/>
    <property type="match status" value="1"/>
</dbReference>
<keyword evidence="1" id="KW-1133">Transmembrane helix</keyword>
<dbReference type="RefSeq" id="WP_142103403.1">
    <property type="nucleotide sequence ID" value="NZ_VFPH01000002.1"/>
</dbReference>
<accession>A0A543FRS5</accession>
<dbReference type="InterPro" id="IPR049052">
    <property type="entry name" value="nSTAND1"/>
</dbReference>
<dbReference type="SUPFAM" id="SSF52540">
    <property type="entry name" value="P-loop containing nucleoside triphosphate hydrolases"/>
    <property type="match status" value="1"/>
</dbReference>
<proteinExistence type="predicted"/>
<dbReference type="Gene3D" id="2.40.10.120">
    <property type="match status" value="1"/>
</dbReference>
<dbReference type="EMBL" id="VFPH01000002">
    <property type="protein sequence ID" value="TQM36528.1"/>
    <property type="molecule type" value="Genomic_DNA"/>
</dbReference>
<comment type="caution">
    <text evidence="3">The sequence shown here is derived from an EMBL/GenBank/DDBJ whole genome shotgun (WGS) entry which is preliminary data.</text>
</comment>
<dbReference type="InterPro" id="IPR015943">
    <property type="entry name" value="WD40/YVTN_repeat-like_dom_sf"/>
</dbReference>
<sequence length="1357" mass="142661">MLRGETDAVGGSVVRVWSVRGDVVGAGFVAGPDTVATCAHVVAEALGTDPYAAAPPDAPVRLDLPLLGDGAEPPGVTAVVDRWLPIAPDGTGDVALLRVREPLPPGARMPPLRGSDQLWDRPYRALGFPDGAWDGVWSSGRLRAGQGTGWVQLQSEPGEQPVVGGFSGSAVWDSEAGAVVGMTVASDHSVTSTAYLVPIDRVLGLDPELLPCPYQGLAPFTEELAPYFFGRDRDIERLLEAVGRTPLVALAGPSGAGKSSLLRAGLLPRLRKRGASIVEVPLGGAVAGLEADGTDQVLVLDQFEELAARDPRLAREQLEGIVRLTGAGSARAVRLATLEHLLTPALAEVLDAGTVHVTPLDRANLRETIVRPAERAPGLDFEPGLVDRILDDAGAEPGQLPLVESLLRDLWQRREGGRLTWRGYTEAGGVVGAVAQHAERVVAELAGSNPGPDFHDRLRRLFTQLAAPDGAGRFVRRPVPSAALAPELRSLVPQLAAGRLLVLGRSTAGAEVVEPAHQALIDHWPRLHDWLEQDRAFLAWRAQADQQRERWESSERDDGSLLRGTALAAAAEWLPTRGAEVAPATRDFVDRSVARQRREVRRWRVVAALVAVLALVGGTLAVVAVQRGNRLAEQLAAANADAIAREAQARSESAPLQSAQLALAAWRADPTNPAARSALAAAATALEEIDLLLPDLTGTAYFLGFSEDVTIAAALDGRRTLVEGATGPEPRLWTLPDDAPGRALAYGGTWIAVGDGADGVRIWDVASRTVRREVPVRGEVLTLGRWNDGVVAAVVDHGAGGIVLALVDVATGSVSTRPLPGATRELVSIDLMPDQVTLVEQYLPESGPSRYVLRTLATDPAADSESPFPDGSVELAGGLARLECVQPPPGAAPAFAAVRIEPVYADVTARTIPLTAPSCVNVRISGDGGWLVETTAASWGADRSVLRLTDLVDGTQMQVVLPKLRPPAYRSLQRSALTGDPRIVVKRDPEGGATVYVALSDTLDVRASDTTVVRARAVPVPAGSQQHPPTTDGRFVVSIEPGQGPTVTDRKTGAVLGRAAMDLRPDNSEIVYDTDMWVRVREPDGWVVRRYALPSLAPLGVYDMPGDATAEASDTTARLEPGIGPDDPVVLLAGGVFVARDRRTGAALGPEVAVGATPDEQQRIRSFPWLRARPGHPGQVVIDLGPGGLQLWDAVAGVAIGTIPVETAAPPAVSRDGRTVAILTRSQAVEVYDLDTLQPARTPIPTPDITALAGFDADGYLAGVGVTEGQNSVLLIDVERGRVAGTIAPGTGARATLTGPELSSLVTGTSSGQGLSDVALLARDWRASVCGLMDRPFTDAELAALPDGTDTSPPCTG</sequence>
<name>A0A543FRS5_9PSEU</name>
<dbReference type="InterPro" id="IPR027417">
    <property type="entry name" value="P-loop_NTPase"/>
</dbReference>
<protein>
    <submittedName>
        <fullName evidence="3">Trypsin-like peptidase</fullName>
    </submittedName>
</protein>
<dbReference type="Gene3D" id="2.130.10.10">
    <property type="entry name" value="YVTN repeat-like/Quinoprotein amine dehydrogenase"/>
    <property type="match status" value="1"/>
</dbReference>
<dbReference type="CDD" id="cd00267">
    <property type="entry name" value="ABC_ATPase"/>
    <property type="match status" value="1"/>
</dbReference>
<keyword evidence="4" id="KW-1185">Reference proteome</keyword>
<dbReference type="Pfam" id="PF20703">
    <property type="entry name" value="nSTAND1"/>
    <property type="match status" value="1"/>
</dbReference>
<evidence type="ECO:0000259" key="2">
    <source>
        <dbReference type="Pfam" id="PF20703"/>
    </source>
</evidence>
<keyword evidence="1" id="KW-0812">Transmembrane</keyword>
<dbReference type="OrthoDB" id="134501at2"/>
<keyword evidence="1" id="KW-0472">Membrane</keyword>
<dbReference type="SUPFAM" id="SSF50998">
    <property type="entry name" value="Quinoprotein alcohol dehydrogenase-like"/>
    <property type="match status" value="1"/>
</dbReference>
<dbReference type="Proteomes" id="UP000319818">
    <property type="component" value="Unassembled WGS sequence"/>
</dbReference>
<evidence type="ECO:0000313" key="4">
    <source>
        <dbReference type="Proteomes" id="UP000319818"/>
    </source>
</evidence>
<gene>
    <name evidence="3" type="ORF">FB388_3707</name>
</gene>
<evidence type="ECO:0000313" key="3">
    <source>
        <dbReference type="EMBL" id="TQM36528.1"/>
    </source>
</evidence>
<dbReference type="InterPro" id="IPR009003">
    <property type="entry name" value="Peptidase_S1_PA"/>
</dbReference>
<feature type="domain" description="Novel STAND NTPase 1" evidence="2">
    <location>
        <begin position="213"/>
        <end position="558"/>
    </location>
</feature>
<dbReference type="SUPFAM" id="SSF50494">
    <property type="entry name" value="Trypsin-like serine proteases"/>
    <property type="match status" value="1"/>
</dbReference>
<reference evidence="3 4" key="1">
    <citation type="submission" date="2019-06" db="EMBL/GenBank/DDBJ databases">
        <title>Sequencing the genomes of 1000 actinobacteria strains.</title>
        <authorList>
            <person name="Klenk H.-P."/>
        </authorList>
    </citation>
    <scope>NUCLEOTIDE SEQUENCE [LARGE SCALE GENOMIC DNA]</scope>
    <source>
        <strain evidence="3 4">DSM 45511</strain>
    </source>
</reference>
<organism evidence="3 4">
    <name type="scientific">Pseudonocardia cypriaca</name>
    <dbReference type="NCBI Taxonomy" id="882449"/>
    <lineage>
        <taxon>Bacteria</taxon>
        <taxon>Bacillati</taxon>
        <taxon>Actinomycetota</taxon>
        <taxon>Actinomycetes</taxon>
        <taxon>Pseudonocardiales</taxon>
        <taxon>Pseudonocardiaceae</taxon>
        <taxon>Pseudonocardia</taxon>
    </lineage>
</organism>
<dbReference type="Gene3D" id="3.40.50.300">
    <property type="entry name" value="P-loop containing nucleotide triphosphate hydrolases"/>
    <property type="match status" value="1"/>
</dbReference>
<feature type="transmembrane region" description="Helical" evidence="1">
    <location>
        <begin position="605"/>
        <end position="625"/>
    </location>
</feature>
<dbReference type="InterPro" id="IPR011047">
    <property type="entry name" value="Quinoprotein_ADH-like_sf"/>
</dbReference>
<evidence type="ECO:0000256" key="1">
    <source>
        <dbReference type="SAM" id="Phobius"/>
    </source>
</evidence>